<dbReference type="AlphaFoldDB" id="A0A9W8YTU1"/>
<dbReference type="EMBL" id="JAPEVB010000004">
    <property type="protein sequence ID" value="KAJ4389985.1"/>
    <property type="molecule type" value="Genomic_DNA"/>
</dbReference>
<sequence>MRPRLDPELGVTKKDDDLYVKGARGPTGWRARGSPRIPPRKTFKRLGLVCLLAVAVYLFVHNIPTDLGPQDKRHPIYAYGGARKPTPPIPRVPPVQDEQAPPALATRDYDGPLRFMNLAESLHAISDTKGSSQNNRNVLFMASNIQSANKLLPIACQMGRELRSYVHFALVSRDDIAVEQLRDINGIGADCQIIFHDARPEFAGISTDDRFEKGIGRGLYHINNYMHPQAILVDAESEPLLFLKAAREHVAKQRLPAPVIELPADAEDRLSWITKLDAASLLQWNRLKVDILIHAHTDASGSLIRLLKSLSEADFTACAVPHLTIELPEQIDPPTRQFLGDFQWPPRSAQSSTNTNQLTLRHRISRHGLSEEESSIRFLESFWPANPEFSHVLVLSPQVELSPNFFHYLKMAILEYRYSAQAISQSWGKRLFGISLDVPSTLTSGSPFKPPTKAPVDSGRPGSEPTSATPTSFLWQAPNSNAVLFTGEKWAELHGFVSQILEAQHAASSPLKLLSEKSVSKDYPAWVEHVLRLCRAQGYWTMYPSPQLAANLATVHNELNHRPEEYENDGAMSKHDDEDEIIIHKASLLDSLPNRGLLPRFQEMPLLTWEGTKTTVQELDEAAVVYATQFRNTVGGCEGIKMPQTAGYLFCKGEDGI</sequence>
<dbReference type="PANTHER" id="PTHR33604:SF3">
    <property type="entry name" value="OSJNBA0004B13.7 PROTEIN"/>
    <property type="match status" value="1"/>
</dbReference>
<comment type="caution">
    <text evidence="2">The sequence shown here is derived from an EMBL/GenBank/DDBJ whole genome shotgun (WGS) entry which is preliminary data.</text>
</comment>
<evidence type="ECO:0000313" key="3">
    <source>
        <dbReference type="Proteomes" id="UP001140453"/>
    </source>
</evidence>
<proteinExistence type="predicted"/>
<dbReference type="OrthoDB" id="5397682at2759"/>
<evidence type="ECO:0000313" key="2">
    <source>
        <dbReference type="EMBL" id="KAJ4389985.1"/>
    </source>
</evidence>
<name>A0A9W8YTU1_9PEZI</name>
<dbReference type="PANTHER" id="PTHR33604">
    <property type="entry name" value="OSJNBA0004B13.7 PROTEIN"/>
    <property type="match status" value="1"/>
</dbReference>
<evidence type="ECO:0008006" key="4">
    <source>
        <dbReference type="Google" id="ProtNLM"/>
    </source>
</evidence>
<organism evidence="2 3">
    <name type="scientific">Gnomoniopsis smithogilvyi</name>
    <dbReference type="NCBI Taxonomy" id="1191159"/>
    <lineage>
        <taxon>Eukaryota</taxon>
        <taxon>Fungi</taxon>
        <taxon>Dikarya</taxon>
        <taxon>Ascomycota</taxon>
        <taxon>Pezizomycotina</taxon>
        <taxon>Sordariomycetes</taxon>
        <taxon>Sordariomycetidae</taxon>
        <taxon>Diaporthales</taxon>
        <taxon>Gnomoniaceae</taxon>
        <taxon>Gnomoniopsis</taxon>
    </lineage>
</organism>
<feature type="region of interest" description="Disordered" evidence="1">
    <location>
        <begin position="445"/>
        <end position="472"/>
    </location>
</feature>
<evidence type="ECO:0000256" key="1">
    <source>
        <dbReference type="SAM" id="MobiDB-lite"/>
    </source>
</evidence>
<keyword evidence="3" id="KW-1185">Reference proteome</keyword>
<gene>
    <name evidence="2" type="ORF">N0V93_007458</name>
</gene>
<protein>
    <recommendedName>
        <fullName evidence="4">Glycosyltransferase 2</fullName>
    </recommendedName>
</protein>
<accession>A0A9W8YTU1</accession>
<reference evidence="2" key="1">
    <citation type="submission" date="2022-10" db="EMBL/GenBank/DDBJ databases">
        <title>Tapping the CABI collections for fungal endophytes: first genome assemblies for Collariella, Neodidymelliopsis, Ascochyta clinopodiicola, Didymella pomorum, Didymosphaeria variabile, Neocosmospora piperis and Neocucurbitaria cava.</title>
        <authorList>
            <person name="Hill R."/>
        </authorList>
    </citation>
    <scope>NUCLEOTIDE SEQUENCE</scope>
    <source>
        <strain evidence="2">IMI 355082</strain>
    </source>
</reference>
<feature type="region of interest" description="Disordered" evidence="1">
    <location>
        <begin position="71"/>
        <end position="98"/>
    </location>
</feature>
<dbReference type="Proteomes" id="UP001140453">
    <property type="component" value="Unassembled WGS sequence"/>
</dbReference>